<evidence type="ECO:0000313" key="3">
    <source>
        <dbReference type="Proteomes" id="UP000324800"/>
    </source>
</evidence>
<dbReference type="Proteomes" id="UP000324800">
    <property type="component" value="Unassembled WGS sequence"/>
</dbReference>
<dbReference type="EMBL" id="SNRW01000072">
    <property type="protein sequence ID" value="KAA6403696.1"/>
    <property type="molecule type" value="Genomic_DNA"/>
</dbReference>
<sequence length="90" mass="10163">MGCSIQNGKADTKNYDGEMTNNMDQILKEMTGRKSKAMDIDNDFKKEKLKKLKKNQNLSQTSGTEDNSNNSFDMNAIEKWLLDGDAGSFF</sequence>
<reference evidence="2 3" key="1">
    <citation type="submission" date="2019-03" db="EMBL/GenBank/DDBJ databases">
        <title>Single cell metagenomics reveals metabolic interactions within the superorganism composed of flagellate Streblomastix strix and complex community of Bacteroidetes bacteria on its surface.</title>
        <authorList>
            <person name="Treitli S.C."/>
            <person name="Kolisko M."/>
            <person name="Husnik F."/>
            <person name="Keeling P."/>
            <person name="Hampl V."/>
        </authorList>
    </citation>
    <scope>NUCLEOTIDE SEQUENCE [LARGE SCALE GENOMIC DNA]</scope>
    <source>
        <strain evidence="2">ST1C</strain>
    </source>
</reference>
<accession>A0A5J4XA85</accession>
<dbReference type="AlphaFoldDB" id="A0A5J4XA85"/>
<name>A0A5J4XA85_9EUKA</name>
<comment type="caution">
    <text evidence="2">The sequence shown here is derived from an EMBL/GenBank/DDBJ whole genome shotgun (WGS) entry which is preliminary data.</text>
</comment>
<feature type="compositionally biased region" description="Polar residues" evidence="1">
    <location>
        <begin position="55"/>
        <end position="70"/>
    </location>
</feature>
<gene>
    <name evidence="2" type="ORF">EZS28_000782</name>
</gene>
<feature type="region of interest" description="Disordered" evidence="1">
    <location>
        <begin position="51"/>
        <end position="70"/>
    </location>
</feature>
<evidence type="ECO:0000256" key="1">
    <source>
        <dbReference type="SAM" id="MobiDB-lite"/>
    </source>
</evidence>
<evidence type="ECO:0000313" key="2">
    <source>
        <dbReference type="EMBL" id="KAA6403696.1"/>
    </source>
</evidence>
<protein>
    <submittedName>
        <fullName evidence="2">Uncharacterized protein</fullName>
    </submittedName>
</protein>
<proteinExistence type="predicted"/>
<organism evidence="2 3">
    <name type="scientific">Streblomastix strix</name>
    <dbReference type="NCBI Taxonomy" id="222440"/>
    <lineage>
        <taxon>Eukaryota</taxon>
        <taxon>Metamonada</taxon>
        <taxon>Preaxostyla</taxon>
        <taxon>Oxymonadida</taxon>
        <taxon>Streblomastigidae</taxon>
        <taxon>Streblomastix</taxon>
    </lineage>
</organism>